<evidence type="ECO:0000313" key="10">
    <source>
        <dbReference type="Proteomes" id="UP000006565"/>
    </source>
</evidence>
<feature type="transmembrane region" description="Helical" evidence="6">
    <location>
        <begin position="83"/>
        <end position="105"/>
    </location>
</feature>
<evidence type="ECO:0000256" key="4">
    <source>
        <dbReference type="ARBA" id="ARBA00022989"/>
    </source>
</evidence>
<protein>
    <submittedName>
        <fullName evidence="9">Cation diffusion facilitator family transporter</fullName>
    </submittedName>
</protein>
<dbReference type="AlphaFoldDB" id="E1REQ3"/>
<keyword evidence="4 6" id="KW-1133">Transmembrane helix</keyword>
<dbReference type="InterPro" id="IPR036837">
    <property type="entry name" value="Cation_efflux_CTD_sf"/>
</dbReference>
<dbReference type="eggNOG" id="arCOG01474">
    <property type="taxonomic scope" value="Archaea"/>
</dbReference>
<sequence precursor="true">MRDFEAENLKKKRVARLSILSNTFLVFMKLGAGLAVGSISIISEAVHSAVDLIASAIAYISVKKSAVPPDMCHEYGHGKFEDMSGIIEALLIVVASLIILYEAVMNLVSGHDIASEQLLSVGIAVMLISTIMNLYVSTKLFSVAKDTGSIALESDAWHLRTDVFTSAGVMVGLILIRITGFVQFDAIIAIGISFVILHAAHDLIKRSFAHLTDRSLPDDEMEEIREVLMRFCGNNVSFHAIRSRRAGPDRFVEFHLTVPGDSSVNDSHELTDRIEAALKSKLGRIFVTIHVEPAKNKKD</sequence>
<feature type="transmembrane region" description="Helical" evidence="6">
    <location>
        <begin position="20"/>
        <end position="39"/>
    </location>
</feature>
<dbReference type="PANTHER" id="PTHR43840">
    <property type="entry name" value="MITOCHONDRIAL METAL TRANSPORTER 1-RELATED"/>
    <property type="match status" value="1"/>
</dbReference>
<keyword evidence="10" id="KW-1185">Reference proteome</keyword>
<feature type="domain" description="Cation efflux protein cytoplasmic" evidence="8">
    <location>
        <begin position="216"/>
        <end position="293"/>
    </location>
</feature>
<accession>E1REQ3</accession>
<dbReference type="Pfam" id="PF16916">
    <property type="entry name" value="ZT_dimer"/>
    <property type="match status" value="1"/>
</dbReference>
<evidence type="ECO:0000256" key="1">
    <source>
        <dbReference type="ARBA" id="ARBA00004141"/>
    </source>
</evidence>
<dbReference type="KEGG" id="mpi:Mpet_0222"/>
<evidence type="ECO:0000259" key="7">
    <source>
        <dbReference type="Pfam" id="PF01545"/>
    </source>
</evidence>
<dbReference type="Pfam" id="PF01545">
    <property type="entry name" value="Cation_efflux"/>
    <property type="match status" value="1"/>
</dbReference>
<evidence type="ECO:0000256" key="3">
    <source>
        <dbReference type="ARBA" id="ARBA00022692"/>
    </source>
</evidence>
<feature type="domain" description="Cation efflux protein transmembrane" evidence="7">
    <location>
        <begin position="17"/>
        <end position="211"/>
    </location>
</feature>
<organism evidence="9 10">
    <name type="scientific">Methanolacinia petrolearia (strain DSM 11571 / OCM 486 / SEBR 4847)</name>
    <name type="common">Methanoplanus petrolearius</name>
    <dbReference type="NCBI Taxonomy" id="679926"/>
    <lineage>
        <taxon>Archaea</taxon>
        <taxon>Methanobacteriati</taxon>
        <taxon>Methanobacteriota</taxon>
        <taxon>Stenosarchaea group</taxon>
        <taxon>Methanomicrobia</taxon>
        <taxon>Methanomicrobiales</taxon>
        <taxon>Methanomicrobiaceae</taxon>
        <taxon>Methanolacinia</taxon>
    </lineage>
</organism>
<evidence type="ECO:0000259" key="8">
    <source>
        <dbReference type="Pfam" id="PF16916"/>
    </source>
</evidence>
<dbReference type="GO" id="GO:0015341">
    <property type="term" value="F:zinc efflux antiporter activity"/>
    <property type="evidence" value="ECO:0007669"/>
    <property type="project" value="TreeGrafter"/>
</dbReference>
<dbReference type="InterPro" id="IPR050291">
    <property type="entry name" value="CDF_Transporter"/>
</dbReference>
<dbReference type="NCBIfam" id="TIGR01297">
    <property type="entry name" value="CDF"/>
    <property type="match status" value="1"/>
</dbReference>
<dbReference type="SUPFAM" id="SSF161111">
    <property type="entry name" value="Cation efflux protein transmembrane domain-like"/>
    <property type="match status" value="1"/>
</dbReference>
<keyword evidence="3 6" id="KW-0812">Transmembrane</keyword>
<dbReference type="PANTHER" id="PTHR43840:SF15">
    <property type="entry name" value="MITOCHONDRIAL METAL TRANSPORTER 1-RELATED"/>
    <property type="match status" value="1"/>
</dbReference>
<proteinExistence type="predicted"/>
<reference evidence="9 10" key="1">
    <citation type="journal article" date="2010" name="Stand. Genomic Sci.">
        <title>Complete genome sequence of Methanoplanus petrolearius type strain (SEBR 4847).</title>
        <authorList>
            <person name="Brambilla E."/>
            <person name="Djao O.D."/>
            <person name="Daligault H."/>
            <person name="Lapidus A."/>
            <person name="Lucas S."/>
            <person name="Hammon N."/>
            <person name="Nolan M."/>
            <person name="Tice H."/>
            <person name="Cheng J.F."/>
            <person name="Han C."/>
            <person name="Tapia R."/>
            <person name="Goodwin L."/>
            <person name="Pitluck S."/>
            <person name="Liolios K."/>
            <person name="Ivanova N."/>
            <person name="Mavromatis K."/>
            <person name="Mikhailova N."/>
            <person name="Pati A."/>
            <person name="Chen A."/>
            <person name="Palaniappan K."/>
            <person name="Land M."/>
            <person name="Hauser L."/>
            <person name="Chang Y.J."/>
            <person name="Jeffries C.D."/>
            <person name="Rohde M."/>
            <person name="Spring S."/>
            <person name="Sikorski J."/>
            <person name="Goker M."/>
            <person name="Woyke T."/>
            <person name="Bristow J."/>
            <person name="Eisen J.A."/>
            <person name="Markowitz V."/>
            <person name="Hugenholtz P."/>
            <person name="Kyrpides N.C."/>
            <person name="Klenk H.P."/>
        </authorList>
    </citation>
    <scope>NUCLEOTIDE SEQUENCE [LARGE SCALE GENOMIC DNA]</scope>
    <source>
        <strain evidence="10">DSM 11571 / OCM 486 / SEBR 4847</strain>
    </source>
</reference>
<dbReference type="InterPro" id="IPR027470">
    <property type="entry name" value="Cation_efflux_CTD"/>
</dbReference>
<evidence type="ECO:0000313" key="9">
    <source>
        <dbReference type="EMBL" id="ADN35000.1"/>
    </source>
</evidence>
<dbReference type="EMBL" id="CP002117">
    <property type="protein sequence ID" value="ADN35000.1"/>
    <property type="molecule type" value="Genomic_DNA"/>
</dbReference>
<comment type="subcellular location">
    <subcellularLocation>
        <location evidence="1">Membrane</location>
        <topology evidence="1">Multi-pass membrane protein</topology>
    </subcellularLocation>
</comment>
<dbReference type="SUPFAM" id="SSF160240">
    <property type="entry name" value="Cation efflux protein cytoplasmic domain-like"/>
    <property type="match status" value="1"/>
</dbReference>
<evidence type="ECO:0000256" key="5">
    <source>
        <dbReference type="ARBA" id="ARBA00023136"/>
    </source>
</evidence>
<evidence type="ECO:0000256" key="2">
    <source>
        <dbReference type="ARBA" id="ARBA00022448"/>
    </source>
</evidence>
<dbReference type="GO" id="GO:0005886">
    <property type="term" value="C:plasma membrane"/>
    <property type="evidence" value="ECO:0007669"/>
    <property type="project" value="TreeGrafter"/>
</dbReference>
<gene>
    <name evidence="9" type="ordered locus">Mpet_0222</name>
</gene>
<dbReference type="GO" id="GO:0015093">
    <property type="term" value="F:ferrous iron transmembrane transporter activity"/>
    <property type="evidence" value="ECO:0007669"/>
    <property type="project" value="TreeGrafter"/>
</dbReference>
<keyword evidence="2" id="KW-0813">Transport</keyword>
<dbReference type="RefSeq" id="WP_013328179.1">
    <property type="nucleotide sequence ID" value="NC_014507.1"/>
</dbReference>
<dbReference type="Proteomes" id="UP000006565">
    <property type="component" value="Chromosome"/>
</dbReference>
<feature type="transmembrane region" description="Helical" evidence="6">
    <location>
        <begin position="117"/>
        <end position="136"/>
    </location>
</feature>
<dbReference type="OrthoDB" id="8907at2157"/>
<feature type="transmembrane region" description="Helical" evidence="6">
    <location>
        <begin position="184"/>
        <end position="204"/>
    </location>
</feature>
<keyword evidence="5 6" id="KW-0472">Membrane</keyword>
<dbReference type="HOGENOM" id="CLU_013430_3_0_2"/>
<dbReference type="STRING" id="679926.Mpet_0222"/>
<dbReference type="GO" id="GO:0015086">
    <property type="term" value="F:cadmium ion transmembrane transporter activity"/>
    <property type="evidence" value="ECO:0007669"/>
    <property type="project" value="TreeGrafter"/>
</dbReference>
<dbReference type="Gene3D" id="3.30.70.1350">
    <property type="entry name" value="Cation efflux protein, cytoplasmic domain"/>
    <property type="match status" value="1"/>
</dbReference>
<dbReference type="GO" id="GO:0006882">
    <property type="term" value="P:intracellular zinc ion homeostasis"/>
    <property type="evidence" value="ECO:0007669"/>
    <property type="project" value="TreeGrafter"/>
</dbReference>
<dbReference type="InterPro" id="IPR027469">
    <property type="entry name" value="Cation_efflux_TMD_sf"/>
</dbReference>
<dbReference type="Gene3D" id="1.20.1510.10">
    <property type="entry name" value="Cation efflux protein transmembrane domain"/>
    <property type="match status" value="1"/>
</dbReference>
<dbReference type="InterPro" id="IPR002524">
    <property type="entry name" value="Cation_efflux"/>
</dbReference>
<name>E1REQ3_METP4</name>
<dbReference type="InterPro" id="IPR058533">
    <property type="entry name" value="Cation_efflux_TM"/>
</dbReference>
<dbReference type="GeneID" id="9742665"/>
<evidence type="ECO:0000256" key="6">
    <source>
        <dbReference type="SAM" id="Phobius"/>
    </source>
</evidence>